<dbReference type="Pfam" id="PF08241">
    <property type="entry name" value="Methyltransf_11"/>
    <property type="match status" value="1"/>
</dbReference>
<dbReference type="Proteomes" id="UP000886520">
    <property type="component" value="Chromosome 3"/>
</dbReference>
<dbReference type="InterPro" id="IPR029063">
    <property type="entry name" value="SAM-dependent_MTases_sf"/>
</dbReference>
<keyword evidence="1" id="KW-0489">Methyltransferase</keyword>
<evidence type="ECO:0000259" key="3">
    <source>
        <dbReference type="Pfam" id="PF08241"/>
    </source>
</evidence>
<dbReference type="InterPro" id="IPR050602">
    <property type="entry name" value="Malonyl-ACP_OMT"/>
</dbReference>
<proteinExistence type="predicted"/>
<protein>
    <recommendedName>
        <fullName evidence="3">Methyltransferase type 11 domain-containing protein</fullName>
    </recommendedName>
</protein>
<dbReference type="Gene3D" id="3.40.50.150">
    <property type="entry name" value="Vaccinia Virus protein VP39"/>
    <property type="match status" value="1"/>
</dbReference>
<evidence type="ECO:0000313" key="5">
    <source>
        <dbReference type="Proteomes" id="UP000886520"/>
    </source>
</evidence>
<sequence length="305" mass="33721">MATTTKTWSHALSRSASLKNSYLRKREFHEATEKVDIFDRMYKRKQRDRAAWLMGAEDSLLDVVTENLLDRLEDCKRTFPTALNMGGAVMQVKKLLKGRGGVQKLITMDMSHDMIKKSMELVPLNSTPENHYVVGDEEFLPFKEGSLDLIISALGIHWVNDLPSALMQCRMALKPDGMFLAAMLGGETLRELRIACTVAQLEREGGISARVSPLVQVQDAGNLLTASGFALPTVDTDKYTMRYPSALELIEHLRSMGECNAISQRVKSLRKETALATAAAYEAMFGDGDGISATFQVCSTCAVCT</sequence>
<evidence type="ECO:0000256" key="2">
    <source>
        <dbReference type="ARBA" id="ARBA00022679"/>
    </source>
</evidence>
<dbReference type="CDD" id="cd02440">
    <property type="entry name" value="AdoMet_MTases"/>
    <property type="match status" value="1"/>
</dbReference>
<name>A0A9D4ZRU0_ADICA</name>
<dbReference type="OrthoDB" id="16816at2759"/>
<evidence type="ECO:0000256" key="1">
    <source>
        <dbReference type="ARBA" id="ARBA00022603"/>
    </source>
</evidence>
<accession>A0A9D4ZRU0</accession>
<gene>
    <name evidence="4" type="ORF">GOP47_0002985</name>
</gene>
<comment type="caution">
    <text evidence="4">The sequence shown here is derived from an EMBL/GenBank/DDBJ whole genome shotgun (WGS) entry which is preliminary data.</text>
</comment>
<dbReference type="PANTHER" id="PTHR13090">
    <property type="entry name" value="ARGININE-HYDROXYLASE NDUFAF5, MITOCHONDRIAL"/>
    <property type="match status" value="1"/>
</dbReference>
<evidence type="ECO:0000313" key="4">
    <source>
        <dbReference type="EMBL" id="KAI5083242.1"/>
    </source>
</evidence>
<dbReference type="EMBL" id="JABFUD020000002">
    <property type="protein sequence ID" value="KAI5083242.1"/>
    <property type="molecule type" value="Genomic_DNA"/>
</dbReference>
<dbReference type="AlphaFoldDB" id="A0A9D4ZRU0"/>
<keyword evidence="2" id="KW-0808">Transferase</keyword>
<dbReference type="PANTHER" id="PTHR13090:SF1">
    <property type="entry name" value="ARGININE-HYDROXYLASE NDUFAF5, MITOCHONDRIAL"/>
    <property type="match status" value="1"/>
</dbReference>
<dbReference type="GO" id="GO:0008757">
    <property type="term" value="F:S-adenosylmethionine-dependent methyltransferase activity"/>
    <property type="evidence" value="ECO:0007669"/>
    <property type="project" value="InterPro"/>
</dbReference>
<organism evidence="4 5">
    <name type="scientific">Adiantum capillus-veneris</name>
    <name type="common">Maidenhair fern</name>
    <dbReference type="NCBI Taxonomy" id="13818"/>
    <lineage>
        <taxon>Eukaryota</taxon>
        <taxon>Viridiplantae</taxon>
        <taxon>Streptophyta</taxon>
        <taxon>Embryophyta</taxon>
        <taxon>Tracheophyta</taxon>
        <taxon>Polypodiopsida</taxon>
        <taxon>Polypodiidae</taxon>
        <taxon>Polypodiales</taxon>
        <taxon>Pteridineae</taxon>
        <taxon>Pteridaceae</taxon>
        <taxon>Vittarioideae</taxon>
        <taxon>Adiantum</taxon>
    </lineage>
</organism>
<dbReference type="GO" id="GO:0032981">
    <property type="term" value="P:mitochondrial respiratory chain complex I assembly"/>
    <property type="evidence" value="ECO:0007669"/>
    <property type="project" value="TreeGrafter"/>
</dbReference>
<keyword evidence="5" id="KW-1185">Reference proteome</keyword>
<dbReference type="SUPFAM" id="SSF53335">
    <property type="entry name" value="S-adenosyl-L-methionine-dependent methyltransferases"/>
    <property type="match status" value="1"/>
</dbReference>
<dbReference type="GO" id="GO:0005739">
    <property type="term" value="C:mitochondrion"/>
    <property type="evidence" value="ECO:0007669"/>
    <property type="project" value="TreeGrafter"/>
</dbReference>
<feature type="domain" description="Methyltransferase type 11" evidence="3">
    <location>
        <begin position="91"/>
        <end position="180"/>
    </location>
</feature>
<dbReference type="GO" id="GO:0032259">
    <property type="term" value="P:methylation"/>
    <property type="evidence" value="ECO:0007669"/>
    <property type="project" value="UniProtKB-KW"/>
</dbReference>
<dbReference type="InterPro" id="IPR013216">
    <property type="entry name" value="Methyltransf_11"/>
</dbReference>
<reference evidence="4" key="1">
    <citation type="submission" date="2021-01" db="EMBL/GenBank/DDBJ databases">
        <title>Adiantum capillus-veneris genome.</title>
        <authorList>
            <person name="Fang Y."/>
            <person name="Liao Q."/>
        </authorList>
    </citation>
    <scope>NUCLEOTIDE SEQUENCE</scope>
    <source>
        <strain evidence="4">H3</strain>
        <tissue evidence="4">Leaf</tissue>
    </source>
</reference>